<dbReference type="AlphaFoldDB" id="A0A6A5WU63"/>
<accession>A0A6A5WU63</accession>
<gene>
    <name evidence="1" type="ORF">P154DRAFT_427116</name>
</gene>
<keyword evidence="2" id="KW-1185">Reference proteome</keyword>
<sequence>VLIYNSFRIHKTLEVIEFYLKNNILLYYLPSYTSYKLQPYNIRPFTPLKIAYYNKVE</sequence>
<feature type="non-terminal residue" evidence="1">
    <location>
        <position position="1"/>
    </location>
</feature>
<dbReference type="OrthoDB" id="3776963at2759"/>
<proteinExistence type="predicted"/>
<reference evidence="1" key="1">
    <citation type="journal article" date="2020" name="Stud. Mycol.">
        <title>101 Dothideomycetes genomes: a test case for predicting lifestyles and emergence of pathogens.</title>
        <authorList>
            <person name="Haridas S."/>
            <person name="Albert R."/>
            <person name="Binder M."/>
            <person name="Bloem J."/>
            <person name="Labutti K."/>
            <person name="Salamov A."/>
            <person name="Andreopoulos B."/>
            <person name="Baker S."/>
            <person name="Barry K."/>
            <person name="Bills G."/>
            <person name="Bluhm B."/>
            <person name="Cannon C."/>
            <person name="Castanera R."/>
            <person name="Culley D."/>
            <person name="Daum C."/>
            <person name="Ezra D."/>
            <person name="Gonzalez J."/>
            <person name="Henrissat B."/>
            <person name="Kuo A."/>
            <person name="Liang C."/>
            <person name="Lipzen A."/>
            <person name="Lutzoni F."/>
            <person name="Magnuson J."/>
            <person name="Mondo S."/>
            <person name="Nolan M."/>
            <person name="Ohm R."/>
            <person name="Pangilinan J."/>
            <person name="Park H.-J."/>
            <person name="Ramirez L."/>
            <person name="Alfaro M."/>
            <person name="Sun H."/>
            <person name="Tritt A."/>
            <person name="Yoshinaga Y."/>
            <person name="Zwiers L.-H."/>
            <person name="Turgeon B."/>
            <person name="Goodwin S."/>
            <person name="Spatafora J."/>
            <person name="Crous P."/>
            <person name="Grigoriev I."/>
        </authorList>
    </citation>
    <scope>NUCLEOTIDE SEQUENCE</scope>
    <source>
        <strain evidence="1">CBS 123094</strain>
    </source>
</reference>
<dbReference type="EMBL" id="ML977568">
    <property type="protein sequence ID" value="KAF2004269.1"/>
    <property type="molecule type" value="Genomic_DNA"/>
</dbReference>
<evidence type="ECO:0000313" key="2">
    <source>
        <dbReference type="Proteomes" id="UP000799779"/>
    </source>
</evidence>
<organism evidence="1 2">
    <name type="scientific">Amniculicola lignicola CBS 123094</name>
    <dbReference type="NCBI Taxonomy" id="1392246"/>
    <lineage>
        <taxon>Eukaryota</taxon>
        <taxon>Fungi</taxon>
        <taxon>Dikarya</taxon>
        <taxon>Ascomycota</taxon>
        <taxon>Pezizomycotina</taxon>
        <taxon>Dothideomycetes</taxon>
        <taxon>Pleosporomycetidae</taxon>
        <taxon>Pleosporales</taxon>
        <taxon>Amniculicolaceae</taxon>
        <taxon>Amniculicola</taxon>
    </lineage>
</organism>
<evidence type="ECO:0000313" key="1">
    <source>
        <dbReference type="EMBL" id="KAF2004269.1"/>
    </source>
</evidence>
<name>A0A6A5WU63_9PLEO</name>
<protein>
    <submittedName>
        <fullName evidence="1">Uncharacterized protein</fullName>
    </submittedName>
</protein>
<dbReference type="Proteomes" id="UP000799779">
    <property type="component" value="Unassembled WGS sequence"/>
</dbReference>